<dbReference type="EMBL" id="JAULSO010000003">
    <property type="protein sequence ID" value="KAK3686152.1"/>
    <property type="molecule type" value="Genomic_DNA"/>
</dbReference>
<gene>
    <name evidence="9" type="ORF">B0T22DRAFT_529861</name>
</gene>
<dbReference type="PANTHER" id="PTHR35042:SF3">
    <property type="entry name" value="ANTHRONE OXYGENASE-RELATED"/>
    <property type="match status" value="1"/>
</dbReference>
<feature type="transmembrane region" description="Helical" evidence="8">
    <location>
        <begin position="83"/>
        <end position="105"/>
    </location>
</feature>
<evidence type="ECO:0000256" key="8">
    <source>
        <dbReference type="SAM" id="Phobius"/>
    </source>
</evidence>
<keyword evidence="5" id="KW-0503">Monooxygenase</keyword>
<name>A0AAE0X6L6_9PEZI</name>
<comment type="caution">
    <text evidence="9">The sequence shown here is derived from an EMBL/GenBank/DDBJ whole genome shotgun (WGS) entry which is preliminary data.</text>
</comment>
<evidence type="ECO:0000256" key="5">
    <source>
        <dbReference type="ARBA" id="ARBA00023033"/>
    </source>
</evidence>
<protein>
    <recommendedName>
        <fullName evidence="11">DUF1772-domain-containing protein</fullName>
    </recommendedName>
</protein>
<evidence type="ECO:0000256" key="1">
    <source>
        <dbReference type="ARBA" id="ARBA00004141"/>
    </source>
</evidence>
<evidence type="ECO:0000256" key="6">
    <source>
        <dbReference type="ARBA" id="ARBA00023136"/>
    </source>
</evidence>
<dbReference type="AlphaFoldDB" id="A0AAE0X6L6"/>
<evidence type="ECO:0000256" key="4">
    <source>
        <dbReference type="ARBA" id="ARBA00023002"/>
    </source>
</evidence>
<proteinExistence type="inferred from homology"/>
<dbReference type="GO" id="GO:0004497">
    <property type="term" value="F:monooxygenase activity"/>
    <property type="evidence" value="ECO:0007669"/>
    <property type="project" value="UniProtKB-KW"/>
</dbReference>
<dbReference type="Pfam" id="PF08592">
    <property type="entry name" value="Anthrone_oxy"/>
    <property type="match status" value="1"/>
</dbReference>
<keyword evidence="2 8" id="KW-0812">Transmembrane</keyword>
<keyword evidence="6 8" id="KW-0472">Membrane</keyword>
<reference evidence="9" key="1">
    <citation type="journal article" date="2023" name="Mol. Phylogenet. Evol.">
        <title>Genome-scale phylogeny and comparative genomics of the fungal order Sordariales.</title>
        <authorList>
            <person name="Hensen N."/>
            <person name="Bonometti L."/>
            <person name="Westerberg I."/>
            <person name="Brannstrom I.O."/>
            <person name="Guillou S."/>
            <person name="Cros-Aarteil S."/>
            <person name="Calhoun S."/>
            <person name="Haridas S."/>
            <person name="Kuo A."/>
            <person name="Mondo S."/>
            <person name="Pangilinan J."/>
            <person name="Riley R."/>
            <person name="LaButti K."/>
            <person name="Andreopoulos B."/>
            <person name="Lipzen A."/>
            <person name="Chen C."/>
            <person name="Yan M."/>
            <person name="Daum C."/>
            <person name="Ng V."/>
            <person name="Clum A."/>
            <person name="Steindorff A."/>
            <person name="Ohm R.A."/>
            <person name="Martin F."/>
            <person name="Silar P."/>
            <person name="Natvig D.O."/>
            <person name="Lalanne C."/>
            <person name="Gautier V."/>
            <person name="Ament-Velasquez S.L."/>
            <person name="Kruys A."/>
            <person name="Hutchinson M.I."/>
            <person name="Powell A.J."/>
            <person name="Barry K."/>
            <person name="Miller A.N."/>
            <person name="Grigoriev I.V."/>
            <person name="Debuchy R."/>
            <person name="Gladieux P."/>
            <person name="Hiltunen Thoren M."/>
            <person name="Johannesson H."/>
        </authorList>
    </citation>
    <scope>NUCLEOTIDE SEQUENCE</scope>
    <source>
        <strain evidence="9">CBS 314.62</strain>
    </source>
</reference>
<sequence length="162" mass="17290">MSFSGTQITAVVTGSVLSGIMLSISAQTVPALLDSTTNAPQLFHQWTRLYFYGSRLMPTLALGTAALYGLAGARLRSAGSAAWSTYALAAVSTLSIVPFTFLFMARTNNELFRLEAASRMQPLVATVAEAKALIVRWSWLHLTRSLLPLAGAVLGVFGMYAA</sequence>
<evidence type="ECO:0008006" key="11">
    <source>
        <dbReference type="Google" id="ProtNLM"/>
    </source>
</evidence>
<comment type="subcellular location">
    <subcellularLocation>
        <location evidence="1">Membrane</location>
        <topology evidence="1">Multi-pass membrane protein</topology>
    </subcellularLocation>
</comment>
<evidence type="ECO:0000256" key="2">
    <source>
        <dbReference type="ARBA" id="ARBA00022692"/>
    </source>
</evidence>
<evidence type="ECO:0000313" key="10">
    <source>
        <dbReference type="Proteomes" id="UP001270362"/>
    </source>
</evidence>
<dbReference type="PANTHER" id="PTHR35042">
    <property type="entry name" value="ANTHRONE OXYGENASE ENCC"/>
    <property type="match status" value="1"/>
</dbReference>
<keyword evidence="4" id="KW-0560">Oxidoreductase</keyword>
<accession>A0AAE0X6L6</accession>
<dbReference type="InterPro" id="IPR013901">
    <property type="entry name" value="Anthrone_oxy"/>
</dbReference>
<organism evidence="9 10">
    <name type="scientific">Podospora appendiculata</name>
    <dbReference type="NCBI Taxonomy" id="314037"/>
    <lineage>
        <taxon>Eukaryota</taxon>
        <taxon>Fungi</taxon>
        <taxon>Dikarya</taxon>
        <taxon>Ascomycota</taxon>
        <taxon>Pezizomycotina</taxon>
        <taxon>Sordariomycetes</taxon>
        <taxon>Sordariomycetidae</taxon>
        <taxon>Sordariales</taxon>
        <taxon>Podosporaceae</taxon>
        <taxon>Podospora</taxon>
    </lineage>
</organism>
<keyword evidence="3 8" id="KW-1133">Transmembrane helix</keyword>
<evidence type="ECO:0000313" key="9">
    <source>
        <dbReference type="EMBL" id="KAK3686152.1"/>
    </source>
</evidence>
<dbReference type="Proteomes" id="UP001270362">
    <property type="component" value="Unassembled WGS sequence"/>
</dbReference>
<comment type="similarity">
    <text evidence="7">Belongs to the anthrone oxygenase family.</text>
</comment>
<reference evidence="9" key="2">
    <citation type="submission" date="2023-06" db="EMBL/GenBank/DDBJ databases">
        <authorList>
            <consortium name="Lawrence Berkeley National Laboratory"/>
            <person name="Haridas S."/>
            <person name="Hensen N."/>
            <person name="Bonometti L."/>
            <person name="Westerberg I."/>
            <person name="Brannstrom I.O."/>
            <person name="Guillou S."/>
            <person name="Cros-Aarteil S."/>
            <person name="Calhoun S."/>
            <person name="Kuo A."/>
            <person name="Mondo S."/>
            <person name="Pangilinan J."/>
            <person name="Riley R."/>
            <person name="Labutti K."/>
            <person name="Andreopoulos B."/>
            <person name="Lipzen A."/>
            <person name="Chen C."/>
            <person name="Yanf M."/>
            <person name="Daum C."/>
            <person name="Ng V."/>
            <person name="Clum A."/>
            <person name="Steindorff A."/>
            <person name="Ohm R."/>
            <person name="Martin F."/>
            <person name="Silar P."/>
            <person name="Natvig D."/>
            <person name="Lalanne C."/>
            <person name="Gautier V."/>
            <person name="Ament-Velasquez S.L."/>
            <person name="Kruys A."/>
            <person name="Hutchinson M.I."/>
            <person name="Powell A.J."/>
            <person name="Barry K."/>
            <person name="Miller A.N."/>
            <person name="Grigoriev I.V."/>
            <person name="Debuchy R."/>
            <person name="Gladieux P."/>
            <person name="Thoren M.H."/>
            <person name="Johannesson H."/>
        </authorList>
    </citation>
    <scope>NUCLEOTIDE SEQUENCE</scope>
    <source>
        <strain evidence="9">CBS 314.62</strain>
    </source>
</reference>
<feature type="transmembrane region" description="Helical" evidence="8">
    <location>
        <begin position="50"/>
        <end position="71"/>
    </location>
</feature>
<feature type="transmembrane region" description="Helical" evidence="8">
    <location>
        <begin position="145"/>
        <end position="161"/>
    </location>
</feature>
<dbReference type="GO" id="GO:0016020">
    <property type="term" value="C:membrane"/>
    <property type="evidence" value="ECO:0007669"/>
    <property type="project" value="UniProtKB-SubCell"/>
</dbReference>
<keyword evidence="10" id="KW-1185">Reference proteome</keyword>
<evidence type="ECO:0000256" key="3">
    <source>
        <dbReference type="ARBA" id="ARBA00022989"/>
    </source>
</evidence>
<evidence type="ECO:0000256" key="7">
    <source>
        <dbReference type="ARBA" id="ARBA00034313"/>
    </source>
</evidence>